<keyword evidence="1" id="KW-0472">Membrane</keyword>
<name>A0A7Y7Y5V2_9PSED</name>
<feature type="transmembrane region" description="Helical" evidence="1">
    <location>
        <begin position="938"/>
        <end position="956"/>
    </location>
</feature>
<dbReference type="AlphaFoldDB" id="A0A7Y7Y5V2"/>
<dbReference type="InterPro" id="IPR031613">
    <property type="entry name" value="HrpK"/>
</dbReference>
<comment type="caution">
    <text evidence="2">The sequence shown here is derived from an EMBL/GenBank/DDBJ whole genome shotgun (WGS) entry which is preliminary data.</text>
</comment>
<evidence type="ECO:0000256" key="1">
    <source>
        <dbReference type="SAM" id="Phobius"/>
    </source>
</evidence>
<dbReference type="Pfam" id="PF16937">
    <property type="entry name" value="T3SS_HrpK1"/>
    <property type="match status" value="1"/>
</dbReference>
<keyword evidence="1" id="KW-0812">Transmembrane</keyword>
<feature type="transmembrane region" description="Helical" evidence="1">
    <location>
        <begin position="968"/>
        <end position="986"/>
    </location>
</feature>
<keyword evidence="1" id="KW-1133">Transmembrane helix</keyword>
<dbReference type="EMBL" id="JACAQE010000014">
    <property type="protein sequence ID" value="NWC18420.1"/>
    <property type="molecule type" value="Genomic_DNA"/>
</dbReference>
<reference evidence="2 3" key="1">
    <citation type="submission" date="2020-04" db="EMBL/GenBank/DDBJ databases">
        <title>Molecular characterization of pseudomonads from Agaricus bisporus reveal novel blotch 2 pathogens in Western Europe.</title>
        <authorList>
            <person name="Taparia T."/>
            <person name="Krijger M."/>
            <person name="Haynes E."/>
            <person name="Elpinstone J.G."/>
            <person name="Noble R."/>
            <person name="Van Der Wolf J."/>
        </authorList>
    </citation>
    <scope>NUCLEOTIDE SEQUENCE [LARGE SCALE GENOMIC DNA]</scope>
    <source>
        <strain evidence="2 3">IPO3738</strain>
    </source>
</reference>
<evidence type="ECO:0000313" key="3">
    <source>
        <dbReference type="Proteomes" id="UP000517547"/>
    </source>
</evidence>
<gene>
    <name evidence="2" type="ORF">HX845_32540</name>
</gene>
<sequence>MTPIRTATDPADRKVDAAQNKFEVALFQAGNQPVFDPSKIRGNNLPVPFQDVQPPKDGSITYTPLGSDKPVTVKEKDDPTLYKQVLNQYQLNQKSDAHEAGIVQSQKDGYALADSSTVAPGLANYKAIGAADEVGPGLIRYETFSGEKVVVSQKDNPTLFDQVSQDHDKLIAINQSEAEGYRLAGPNETFDAMHLVGAPEEVGPGLIRYETDSGQKIIVSRDMTPELYNQAANEYKGVTGAPGASDNNWIDKSGYAAGAKDWDKITGNTGTQPTQEELDLNRPIAAAEMISANWNAWGLHDTPIDFANPPSSLPPEAQAALKYVASSPSLMAALDTGGRGKADAVITHADVDRFIGNAKGDLSAASSSYSKFLGNNPGDLAKANAKSAAILMANNSLVASAGPNMTTGSSDQRENKGEIHIDNLTGLASDPGLSSELTGAADLWSRPGMMRSLDLGGDDPVLYHEDKVIVRDNIGAWLEKQAPKTDSDTLTFLDGAAVRDEVADVDTSKLTADVLQHPENYDGKTKAAVLVQLTDTQTRLALSDYKDNDTGLLDKYTSPNKGLNPNEDKIKGQVQDAIRTLMADKDVQGFLQNNRGPALQDIVNSDPELKIALQSYKANQLDTGNVLNTDLNAKGPDGKPLPPGVALQNAANDITIANLALGGNGDVDLHAIAEKSGQMDNLYNTYKNDFVSGQAFKDMVASGMDPVEAASSFAASASAFQAFLGPNATSGDAATLQVNFNEALSDALVNSADSNSLNITLGDANGNFDEAKVTAALNAAAEADPQLFTASDGTKIDPSQVVGMLRSVWDSGRQNDKIIDALPKAIDGLKLGNVTDAYKQGLLHIGSAILAGGVLIARSATGSNTPIADASRVSAGLQFAGLLMEGGTKYAKEFGFGTSWVIDKNVGEGIGAFPTRELTGKGPLSADAIAKLGNVGKLVGGAGSFIGGVLGIMGGIQGITHGEPVSGAFGLAGGILGTGAATASLIEGGAGLFGLSDIAAVAGSISGVLGLAGAILGGIGSAFIPFALADARGKEQDKFYGELVPILKQYGLTGGPEQPGDYPEDPIPAINT</sequence>
<dbReference type="RefSeq" id="WP_017126136.1">
    <property type="nucleotide sequence ID" value="NZ_JACAQE010000014.1"/>
</dbReference>
<feature type="transmembrane region" description="Helical" evidence="1">
    <location>
        <begin position="998"/>
        <end position="1028"/>
    </location>
</feature>
<accession>A0A7Y7Y5V2</accession>
<protein>
    <recommendedName>
        <fullName evidence="4">Type III effector HrpK</fullName>
    </recommendedName>
</protein>
<evidence type="ECO:0000313" key="2">
    <source>
        <dbReference type="EMBL" id="NWC18420.1"/>
    </source>
</evidence>
<evidence type="ECO:0008006" key="4">
    <source>
        <dbReference type="Google" id="ProtNLM"/>
    </source>
</evidence>
<organism evidence="2 3">
    <name type="scientific">Pseudomonas gingeri</name>
    <dbReference type="NCBI Taxonomy" id="117681"/>
    <lineage>
        <taxon>Bacteria</taxon>
        <taxon>Pseudomonadati</taxon>
        <taxon>Pseudomonadota</taxon>
        <taxon>Gammaproteobacteria</taxon>
        <taxon>Pseudomonadales</taxon>
        <taxon>Pseudomonadaceae</taxon>
        <taxon>Pseudomonas</taxon>
    </lineage>
</organism>
<proteinExistence type="predicted"/>
<dbReference type="Proteomes" id="UP000517547">
    <property type="component" value="Unassembled WGS sequence"/>
</dbReference>